<evidence type="ECO:0000313" key="3">
    <source>
        <dbReference type="EMBL" id="GHD36739.1"/>
    </source>
</evidence>
<comment type="similarity">
    <text evidence="1">Belongs to the protein-tyrosine phosphatase family.</text>
</comment>
<comment type="caution">
    <text evidence="3">The sequence shown here is derived from an EMBL/GenBank/DDBJ whole genome shotgun (WGS) entry which is preliminary data.</text>
</comment>
<reference evidence="3" key="2">
    <citation type="submission" date="2020-09" db="EMBL/GenBank/DDBJ databases">
        <authorList>
            <person name="Sun Q."/>
            <person name="Kim S."/>
        </authorList>
    </citation>
    <scope>NUCLEOTIDE SEQUENCE</scope>
    <source>
        <strain evidence="3">KCTC 23430</strain>
    </source>
</reference>
<evidence type="ECO:0000256" key="1">
    <source>
        <dbReference type="ARBA" id="ARBA00009580"/>
    </source>
</evidence>
<dbReference type="Gene3D" id="3.90.190.10">
    <property type="entry name" value="Protein tyrosine phosphatase superfamily"/>
    <property type="match status" value="1"/>
</dbReference>
<dbReference type="RefSeq" id="WP_189478160.1">
    <property type="nucleotide sequence ID" value="NZ_BMYM01000002.1"/>
</dbReference>
<gene>
    <name evidence="3" type="ORF">GCM10007053_25490</name>
</gene>
<dbReference type="InterPro" id="IPR000387">
    <property type="entry name" value="Tyr_Pase_dom"/>
</dbReference>
<sequence>MPLDPDSVHIWREPDGVHHIRWDVSHPDTRVSVQPMAADAGDFTLEQAAGRARLEGLPRQGRHYFRVQDQHGNTVEAPERRLGMEGTPNFRDFGGYATEQGRRVRWGKLFRSGQLSTLTERDLDLMSELDIDLICDFRRLDEQENEPSRLPGKRTPRTASLPITPGSNAAFFEEAGAADFEGRQSMFDFMVLINEDFALAQTETYSRMFAELLAIDDASVLVHCAAGKDRTGFAAAIILLALGVSRDQVMADYLLTQEFFSPDAEIERLKRKYGMEALPCEAVRPMLEVQPDYLAKALDSIDQHYPSLDAYLKDALGVGSAERDELYRRYLD</sequence>
<keyword evidence="4" id="KW-1185">Reference proteome</keyword>
<dbReference type="PROSITE" id="PS50056">
    <property type="entry name" value="TYR_PHOSPHATASE_2"/>
    <property type="match status" value="1"/>
</dbReference>
<dbReference type="InterPro" id="IPR029021">
    <property type="entry name" value="Prot-tyrosine_phosphatase-like"/>
</dbReference>
<dbReference type="PANTHER" id="PTHR31126:SF1">
    <property type="entry name" value="TYROSINE SPECIFIC PROTEIN PHOSPHATASES DOMAIN-CONTAINING PROTEIN"/>
    <property type="match status" value="1"/>
</dbReference>
<evidence type="ECO:0000259" key="2">
    <source>
        <dbReference type="PROSITE" id="PS50056"/>
    </source>
</evidence>
<dbReference type="PANTHER" id="PTHR31126">
    <property type="entry name" value="TYROSINE-PROTEIN PHOSPHATASE"/>
    <property type="match status" value="1"/>
</dbReference>
<accession>A0A918XLV3</accession>
<evidence type="ECO:0000313" key="4">
    <source>
        <dbReference type="Proteomes" id="UP000644693"/>
    </source>
</evidence>
<dbReference type="Pfam" id="PF13350">
    <property type="entry name" value="Y_phosphatase3"/>
    <property type="match status" value="1"/>
</dbReference>
<name>A0A918XLV3_9GAMM</name>
<protein>
    <submittedName>
        <fullName evidence="3">Protein-tyrosine-phosphatase</fullName>
    </submittedName>
</protein>
<dbReference type="GO" id="GO:0004721">
    <property type="term" value="F:phosphoprotein phosphatase activity"/>
    <property type="evidence" value="ECO:0007669"/>
    <property type="project" value="InterPro"/>
</dbReference>
<dbReference type="InterPro" id="IPR016130">
    <property type="entry name" value="Tyr_Pase_AS"/>
</dbReference>
<dbReference type="AlphaFoldDB" id="A0A918XLV3"/>
<dbReference type="InterPro" id="IPR026893">
    <property type="entry name" value="Tyr/Ser_Pase_IphP-type"/>
</dbReference>
<dbReference type="SUPFAM" id="SSF52799">
    <property type="entry name" value="(Phosphotyrosine protein) phosphatases II"/>
    <property type="match status" value="1"/>
</dbReference>
<feature type="domain" description="Tyrosine specific protein phosphatases" evidence="2">
    <location>
        <begin position="203"/>
        <end position="250"/>
    </location>
</feature>
<organism evidence="3 4">
    <name type="scientific">Parahalioglobus pacificus</name>
    <dbReference type="NCBI Taxonomy" id="930806"/>
    <lineage>
        <taxon>Bacteria</taxon>
        <taxon>Pseudomonadati</taxon>
        <taxon>Pseudomonadota</taxon>
        <taxon>Gammaproteobacteria</taxon>
        <taxon>Cellvibrionales</taxon>
        <taxon>Halieaceae</taxon>
        <taxon>Parahalioglobus</taxon>
    </lineage>
</organism>
<dbReference type="PROSITE" id="PS00383">
    <property type="entry name" value="TYR_PHOSPHATASE_1"/>
    <property type="match status" value="1"/>
</dbReference>
<dbReference type="Proteomes" id="UP000644693">
    <property type="component" value="Unassembled WGS sequence"/>
</dbReference>
<dbReference type="EMBL" id="BMYM01000002">
    <property type="protein sequence ID" value="GHD36739.1"/>
    <property type="molecule type" value="Genomic_DNA"/>
</dbReference>
<reference evidence="3" key="1">
    <citation type="journal article" date="2014" name="Int. J. Syst. Evol. Microbiol.">
        <title>Complete genome sequence of Corynebacterium casei LMG S-19264T (=DSM 44701T), isolated from a smear-ripened cheese.</title>
        <authorList>
            <consortium name="US DOE Joint Genome Institute (JGI-PGF)"/>
            <person name="Walter F."/>
            <person name="Albersmeier A."/>
            <person name="Kalinowski J."/>
            <person name="Ruckert C."/>
        </authorList>
    </citation>
    <scope>NUCLEOTIDE SEQUENCE</scope>
    <source>
        <strain evidence="3">KCTC 23430</strain>
    </source>
</reference>
<proteinExistence type="inferred from homology"/>